<reference evidence="1" key="1">
    <citation type="submission" date="2019-08" db="EMBL/GenBank/DDBJ databases">
        <title>The genome of the North American firefly Photinus pyralis.</title>
        <authorList>
            <consortium name="Photinus pyralis genome working group"/>
            <person name="Fallon T.R."/>
            <person name="Sander Lower S.E."/>
            <person name="Weng J.-K."/>
        </authorList>
    </citation>
    <scope>NUCLEOTIDE SEQUENCE</scope>
    <source>
        <strain evidence="1">TRF0915ILg1</strain>
        <tissue evidence="1">Whole body</tissue>
    </source>
</reference>
<comment type="caution">
    <text evidence="1">The sequence shown here is derived from an EMBL/GenBank/DDBJ whole genome shotgun (WGS) entry which is preliminary data.</text>
</comment>
<name>A0A8K0DA92_IGNLU</name>
<evidence type="ECO:0000313" key="1">
    <source>
        <dbReference type="EMBL" id="KAF2897205.1"/>
    </source>
</evidence>
<proteinExistence type="predicted"/>
<dbReference type="OrthoDB" id="10069532at2759"/>
<sequence length="99" mass="11464">MAIVGIEFDGAYGDDATLIHSSWLTPRKREVFRPPFKQQSQFDKAIKTGMPPEESTWRLYSVKRSFLEVGRIIIIVFYHLYCVTQHSSVQTIMRALIKS</sequence>
<accession>A0A8K0DA92</accession>
<organism evidence="1 2">
    <name type="scientific">Ignelater luminosus</name>
    <name type="common">Cucubano</name>
    <name type="synonym">Pyrophorus luminosus</name>
    <dbReference type="NCBI Taxonomy" id="2038154"/>
    <lineage>
        <taxon>Eukaryota</taxon>
        <taxon>Metazoa</taxon>
        <taxon>Ecdysozoa</taxon>
        <taxon>Arthropoda</taxon>
        <taxon>Hexapoda</taxon>
        <taxon>Insecta</taxon>
        <taxon>Pterygota</taxon>
        <taxon>Neoptera</taxon>
        <taxon>Endopterygota</taxon>
        <taxon>Coleoptera</taxon>
        <taxon>Polyphaga</taxon>
        <taxon>Elateriformia</taxon>
        <taxon>Elateroidea</taxon>
        <taxon>Elateridae</taxon>
        <taxon>Agrypninae</taxon>
        <taxon>Pyrophorini</taxon>
        <taxon>Ignelater</taxon>
    </lineage>
</organism>
<protein>
    <submittedName>
        <fullName evidence="1">Uncharacterized protein</fullName>
    </submittedName>
</protein>
<evidence type="ECO:0000313" key="2">
    <source>
        <dbReference type="Proteomes" id="UP000801492"/>
    </source>
</evidence>
<dbReference type="EMBL" id="VTPC01004407">
    <property type="protein sequence ID" value="KAF2897205.1"/>
    <property type="molecule type" value="Genomic_DNA"/>
</dbReference>
<dbReference type="AlphaFoldDB" id="A0A8K0DA92"/>
<keyword evidence="2" id="KW-1185">Reference proteome</keyword>
<dbReference type="Proteomes" id="UP000801492">
    <property type="component" value="Unassembled WGS sequence"/>
</dbReference>
<gene>
    <name evidence="1" type="ORF">ILUMI_08969</name>
</gene>